<evidence type="ECO:0000313" key="1">
    <source>
        <dbReference type="EMBL" id="KAK3070333.1"/>
    </source>
</evidence>
<evidence type="ECO:0000313" key="2">
    <source>
        <dbReference type="Proteomes" id="UP001186974"/>
    </source>
</evidence>
<name>A0ACC3DG18_9PEZI</name>
<dbReference type="Proteomes" id="UP001186974">
    <property type="component" value="Unassembled WGS sequence"/>
</dbReference>
<dbReference type="EMBL" id="JAWDJW010004980">
    <property type="protein sequence ID" value="KAK3070333.1"/>
    <property type="molecule type" value="Genomic_DNA"/>
</dbReference>
<sequence length="224" mass="24396">MGVAFKAVSLVWPDIRKDKDLTASDVLPAVMDVKNRGRLERLSITGLTGRKEDILLDGAHNAQSAHALQYYVEWTYRRTKDSLPRGFLNSVGEVDGASATWVLASSKKGEDMKKIVATLLQKGDTVVTTEFGPVDGMPWVKPTPAEEIADVVKELGVAEGIHAYGNNVQAALKKATELSNGGTLIVAGSLYLVSDVLRMLGKQEPEKDKKIQKKPKGRPRNNSK</sequence>
<keyword evidence="2" id="KW-1185">Reference proteome</keyword>
<gene>
    <name evidence="1" type="ORF">LTS18_015132</name>
</gene>
<reference evidence="1" key="1">
    <citation type="submission" date="2024-09" db="EMBL/GenBank/DDBJ databases">
        <title>Black Yeasts Isolated from many extreme environments.</title>
        <authorList>
            <person name="Coleine C."/>
            <person name="Stajich J.E."/>
            <person name="Selbmann L."/>
        </authorList>
    </citation>
    <scope>NUCLEOTIDE SEQUENCE</scope>
    <source>
        <strain evidence="1">CCFEE 5737</strain>
    </source>
</reference>
<proteinExistence type="predicted"/>
<protein>
    <submittedName>
        <fullName evidence="1">Uncharacterized protein</fullName>
    </submittedName>
</protein>
<comment type="caution">
    <text evidence="1">The sequence shown here is derived from an EMBL/GenBank/DDBJ whole genome shotgun (WGS) entry which is preliminary data.</text>
</comment>
<accession>A0ACC3DG18</accession>
<organism evidence="1 2">
    <name type="scientific">Coniosporium uncinatum</name>
    <dbReference type="NCBI Taxonomy" id="93489"/>
    <lineage>
        <taxon>Eukaryota</taxon>
        <taxon>Fungi</taxon>
        <taxon>Dikarya</taxon>
        <taxon>Ascomycota</taxon>
        <taxon>Pezizomycotina</taxon>
        <taxon>Dothideomycetes</taxon>
        <taxon>Dothideomycetes incertae sedis</taxon>
        <taxon>Coniosporium</taxon>
    </lineage>
</organism>